<dbReference type="KEGG" id="samy:DB32_008393"/>
<feature type="chain" id="PRO_5002509832" evidence="1">
    <location>
        <begin position="30"/>
        <end position="454"/>
    </location>
</feature>
<dbReference type="STRING" id="927083.DB32_008393"/>
<dbReference type="OrthoDB" id="264071at2"/>
<sequence>MTHRIRSLALPLVLLALATTSAVTSLALAERERHHADDPDSLARRAVDPDPDVAEPAIASLRALGPAGHAALLRVHAAAITTLRDAPPLAPDDATERLRRAIDVVSAQRDGHASGLYWHTDLDTARAEARRTGRPILSLRLLGRLDEELSCANSRFFRTVLYPNAAVARVLSERFVLHWSSERPAPVITIDMGDGRRIERTVTGNSVHYVLDADGRPIDAIPGLYAPAQFTAALERGHALATRCAPLARDAFDTCLRDGHDAELAELERSWEERRASAPELPLYAALQLSDPGAIDQARVAAPSALVAMPITVGKAAIETPMMRLMARDVARVTTPPPIRWELAATADVLDARPDARTLALLRLKTGRRDVDALAARLASVAAIDGARNEVTLHRRARGLLRTAPGLTVLNERVYAELFLTPASDPWLGLRADDLWDALEVPAGARAERREETR</sequence>
<feature type="signal peptide" evidence="1">
    <location>
        <begin position="1"/>
        <end position="29"/>
    </location>
</feature>
<evidence type="ECO:0000256" key="1">
    <source>
        <dbReference type="SAM" id="SignalP"/>
    </source>
</evidence>
<organism evidence="2 3">
    <name type="scientific">Sandaracinus amylolyticus</name>
    <dbReference type="NCBI Taxonomy" id="927083"/>
    <lineage>
        <taxon>Bacteria</taxon>
        <taxon>Pseudomonadati</taxon>
        <taxon>Myxococcota</taxon>
        <taxon>Polyangia</taxon>
        <taxon>Polyangiales</taxon>
        <taxon>Sandaracinaceae</taxon>
        <taxon>Sandaracinus</taxon>
    </lineage>
</organism>
<gene>
    <name evidence="2" type="ORF">DB32_008393</name>
</gene>
<dbReference type="AlphaFoldDB" id="A0A0F6SHY3"/>
<dbReference type="EMBL" id="CP011125">
    <property type="protein sequence ID" value="AKF11244.1"/>
    <property type="molecule type" value="Genomic_DNA"/>
</dbReference>
<evidence type="ECO:0000313" key="3">
    <source>
        <dbReference type="Proteomes" id="UP000034883"/>
    </source>
</evidence>
<dbReference type="Proteomes" id="UP000034883">
    <property type="component" value="Chromosome"/>
</dbReference>
<dbReference type="RefSeq" id="WP_053238128.1">
    <property type="nucleotide sequence ID" value="NZ_CP011125.1"/>
</dbReference>
<reference evidence="2 3" key="1">
    <citation type="submission" date="2015-03" db="EMBL/GenBank/DDBJ databases">
        <title>Genome assembly of Sandaracinus amylolyticus DSM 53668.</title>
        <authorList>
            <person name="Sharma G."/>
            <person name="Subramanian S."/>
        </authorList>
    </citation>
    <scope>NUCLEOTIDE SEQUENCE [LARGE SCALE GENOMIC DNA]</scope>
    <source>
        <strain evidence="2 3">DSM 53668</strain>
    </source>
</reference>
<keyword evidence="3" id="KW-1185">Reference proteome</keyword>
<proteinExistence type="predicted"/>
<protein>
    <submittedName>
        <fullName evidence="2">Uncharacterized protein</fullName>
    </submittedName>
</protein>
<accession>A0A0F6SHY3</accession>
<name>A0A0F6SHY3_9BACT</name>
<keyword evidence="1" id="KW-0732">Signal</keyword>
<evidence type="ECO:0000313" key="2">
    <source>
        <dbReference type="EMBL" id="AKF11244.1"/>
    </source>
</evidence>